<feature type="compositionally biased region" description="Basic and acidic residues" evidence="8">
    <location>
        <begin position="184"/>
        <end position="200"/>
    </location>
</feature>
<comment type="subunit">
    <text evidence="7">Component of the mitochondrial contact site and cristae organizing system (MICOS) complex.</text>
</comment>
<keyword evidence="4" id="KW-1133">Transmembrane helix</keyword>
<evidence type="ECO:0000256" key="4">
    <source>
        <dbReference type="ARBA" id="ARBA00022989"/>
    </source>
</evidence>
<evidence type="ECO:0000256" key="1">
    <source>
        <dbReference type="ARBA" id="ARBA00010877"/>
    </source>
</evidence>
<feature type="compositionally biased region" description="Pro residues" evidence="8">
    <location>
        <begin position="72"/>
        <end position="83"/>
    </location>
</feature>
<dbReference type="PANTHER" id="PTHR15415">
    <property type="entry name" value="MITOFILIN"/>
    <property type="match status" value="1"/>
</dbReference>
<sequence length="728" mass="81620">MRMSALRHGHARDCRFLRDITMWKAGSEIHVRLRVGQCRYQAARLTSTQPAATPKQPEGGPAKPAASGTGPKAPPPPPPPPPRRGWGGTVFKLFGVTLVGMGGVVGYAWHDPKFRSELENNVPYSKEALSQILSQLGLEEDSSGAQQASSSKALDVLPSFAKKSLPDASGSVPAGKSQVAVQATREDAAKSDMEKKRKWEEEQITRKLAEREAEIAAENAALEVMANELVAKSENVTDTAMEAHRVAADALKQHTQLLKTAMERTKGADKNAQWQMVTFSAEAKGQAVKRADLVTEQARVILGKLKTVLTEGKQHRDTARNPHLIPASDSLYRMERQLNATEAEFEAARTESAIMAEYRDLVEQGRKQFQKELDSILPDVKPGRKGKKLTEDELNSLIAHAHLRVEQLQGQLFDQQVRQRHLMETAVTHQKRDDATMYSKQLSQEMEKRNQEFEEEKKRMMVEARVDFEAELRQQLRRQAAAHSDHLTDVVRVQRREFEERFDRRLEKEVAMIRDDMQSEMTAAMARLRRADAELQARMSQEMWLACQALNAALRDDRLKPLAGEFVAIQDAGGDHAFVRALVAAVPEEALRRGVYTQGELCERFARVKRVCRRAAMIGDDGGSLARRALSYAQSFFVLEPRADGDDEVVDPEDANAFRMLSRAERRLEAGDLETAVRLMNLLRGEPRRVAEDWMREARLTLETRQVAQLLQAHAASAGVDALRQQQP</sequence>
<gene>
    <name evidence="10" type="primary">LOC106808254</name>
</gene>
<dbReference type="GeneID" id="106808254"/>
<reference evidence="10" key="1">
    <citation type="submission" date="2025-08" db="UniProtKB">
        <authorList>
            <consortium name="RefSeq"/>
        </authorList>
    </citation>
    <scope>IDENTIFICATION</scope>
</reference>
<evidence type="ECO:0000256" key="5">
    <source>
        <dbReference type="ARBA" id="ARBA00023128"/>
    </source>
</evidence>
<keyword evidence="3 7" id="KW-0999">Mitochondrion inner membrane</keyword>
<keyword evidence="5 7" id="KW-0496">Mitochondrion</keyword>
<evidence type="ECO:0000256" key="8">
    <source>
        <dbReference type="SAM" id="MobiDB-lite"/>
    </source>
</evidence>
<keyword evidence="2 7" id="KW-0812">Transmembrane</keyword>
<keyword evidence="9" id="KW-1185">Reference proteome</keyword>
<name>A0ABM1E2F0_PRICU</name>
<accession>A0ABM1E2F0</accession>
<evidence type="ECO:0000256" key="7">
    <source>
        <dbReference type="RuleBase" id="RU363000"/>
    </source>
</evidence>
<organism evidence="9 10">
    <name type="scientific">Priapulus caudatus</name>
    <name type="common">Priapulid worm</name>
    <dbReference type="NCBI Taxonomy" id="37621"/>
    <lineage>
        <taxon>Eukaryota</taxon>
        <taxon>Metazoa</taxon>
        <taxon>Ecdysozoa</taxon>
        <taxon>Scalidophora</taxon>
        <taxon>Priapulida</taxon>
        <taxon>Priapulimorpha</taxon>
        <taxon>Priapulimorphida</taxon>
        <taxon>Priapulidae</taxon>
        <taxon>Priapulus</taxon>
    </lineage>
</organism>
<feature type="region of interest" description="Disordered" evidence="8">
    <location>
        <begin position="46"/>
        <end position="87"/>
    </location>
</feature>
<dbReference type="PANTHER" id="PTHR15415:SF7">
    <property type="entry name" value="MICOS COMPLEX SUBUNIT MIC60"/>
    <property type="match status" value="1"/>
</dbReference>
<protein>
    <recommendedName>
        <fullName evidence="7">MICOS complex subunit MIC60</fullName>
    </recommendedName>
    <alternativeName>
        <fullName evidence="7">Mitofilin</fullName>
    </alternativeName>
</protein>
<evidence type="ECO:0000256" key="2">
    <source>
        <dbReference type="ARBA" id="ARBA00022692"/>
    </source>
</evidence>
<dbReference type="Proteomes" id="UP000695022">
    <property type="component" value="Unplaced"/>
</dbReference>
<comment type="function">
    <text evidence="7">Component of the MICOS complex, a large protein complex of the mitochondrial inner membrane that plays crucial roles in the maintenance of crista junctions, inner membrane architecture, and formation of contact sites to the outer membrane.</text>
</comment>
<dbReference type="InterPro" id="IPR019133">
    <property type="entry name" value="MIC60"/>
</dbReference>
<dbReference type="RefSeq" id="XP_014666371.1">
    <property type="nucleotide sequence ID" value="XM_014810885.1"/>
</dbReference>
<feature type="region of interest" description="Disordered" evidence="8">
    <location>
        <begin position="165"/>
        <end position="200"/>
    </location>
</feature>
<evidence type="ECO:0000256" key="3">
    <source>
        <dbReference type="ARBA" id="ARBA00022792"/>
    </source>
</evidence>
<comment type="subcellular location">
    <subcellularLocation>
        <location evidence="7">Mitochondrion inner membrane</location>
        <topology evidence="7">Single-pass membrane protein</topology>
    </subcellularLocation>
</comment>
<feature type="compositionally biased region" description="Low complexity" evidence="8">
    <location>
        <begin position="59"/>
        <end position="71"/>
    </location>
</feature>
<evidence type="ECO:0000313" key="9">
    <source>
        <dbReference type="Proteomes" id="UP000695022"/>
    </source>
</evidence>
<evidence type="ECO:0000313" key="10">
    <source>
        <dbReference type="RefSeq" id="XP_014666371.1"/>
    </source>
</evidence>
<keyword evidence="6" id="KW-0472">Membrane</keyword>
<proteinExistence type="inferred from homology"/>
<evidence type="ECO:0000256" key="6">
    <source>
        <dbReference type="ARBA" id="ARBA00023136"/>
    </source>
</evidence>
<comment type="similarity">
    <text evidence="1 7">Belongs to the MICOS complex subunit Mic60 family.</text>
</comment>
<dbReference type="Pfam" id="PF09731">
    <property type="entry name" value="Mitofilin"/>
    <property type="match status" value="1"/>
</dbReference>